<evidence type="ECO:0000256" key="4">
    <source>
        <dbReference type="ARBA" id="ARBA00023175"/>
    </source>
</evidence>
<dbReference type="FunFam" id="3.40.850.10:FF:000091">
    <property type="entry name" value="Kinesin family protein"/>
    <property type="match status" value="1"/>
</dbReference>
<evidence type="ECO:0000313" key="11">
    <source>
        <dbReference type="Proteomes" id="UP001244011"/>
    </source>
</evidence>
<keyword evidence="3 5" id="KW-0067">ATP-binding</keyword>
<evidence type="ECO:0000256" key="2">
    <source>
        <dbReference type="ARBA" id="ARBA00022741"/>
    </source>
</evidence>
<evidence type="ECO:0000256" key="3">
    <source>
        <dbReference type="ARBA" id="ARBA00022840"/>
    </source>
</evidence>
<evidence type="ECO:0000256" key="7">
    <source>
        <dbReference type="SAM" id="Coils"/>
    </source>
</evidence>
<dbReference type="GO" id="GO:0005524">
    <property type="term" value="F:ATP binding"/>
    <property type="evidence" value="ECO:0007669"/>
    <property type="project" value="UniProtKB-UniRule"/>
</dbReference>
<evidence type="ECO:0000256" key="8">
    <source>
        <dbReference type="SAM" id="MobiDB-lite"/>
    </source>
</evidence>
<organism evidence="10 11">
    <name type="scientific">Phialemonium atrogriseum</name>
    <dbReference type="NCBI Taxonomy" id="1093897"/>
    <lineage>
        <taxon>Eukaryota</taxon>
        <taxon>Fungi</taxon>
        <taxon>Dikarya</taxon>
        <taxon>Ascomycota</taxon>
        <taxon>Pezizomycotina</taxon>
        <taxon>Sordariomycetes</taxon>
        <taxon>Sordariomycetidae</taxon>
        <taxon>Cephalothecales</taxon>
        <taxon>Cephalothecaceae</taxon>
        <taxon>Phialemonium</taxon>
    </lineage>
</organism>
<dbReference type="FunFam" id="3.40.850.10:FF:000120">
    <property type="entry name" value="Kinesin family protein"/>
    <property type="match status" value="1"/>
</dbReference>
<proteinExistence type="inferred from homology"/>
<dbReference type="PANTHER" id="PTHR24115">
    <property type="entry name" value="KINESIN-RELATED"/>
    <property type="match status" value="1"/>
</dbReference>
<evidence type="ECO:0000313" key="10">
    <source>
        <dbReference type="EMBL" id="KAK1768177.1"/>
    </source>
</evidence>
<dbReference type="PROSITE" id="PS50067">
    <property type="entry name" value="KINESIN_MOTOR_2"/>
    <property type="match status" value="1"/>
</dbReference>
<dbReference type="GO" id="GO:0008017">
    <property type="term" value="F:microtubule binding"/>
    <property type="evidence" value="ECO:0007669"/>
    <property type="project" value="InterPro"/>
</dbReference>
<dbReference type="GO" id="GO:0005874">
    <property type="term" value="C:microtubule"/>
    <property type="evidence" value="ECO:0007669"/>
    <property type="project" value="UniProtKB-KW"/>
</dbReference>
<evidence type="ECO:0000256" key="6">
    <source>
        <dbReference type="RuleBase" id="RU000394"/>
    </source>
</evidence>
<dbReference type="SMART" id="SM00129">
    <property type="entry name" value="KISc"/>
    <property type="match status" value="1"/>
</dbReference>
<comment type="similarity">
    <text evidence="5 6">Belongs to the TRAFAC class myosin-kinesin ATPase superfamily. Kinesin family.</text>
</comment>
<dbReference type="GO" id="GO:0005634">
    <property type="term" value="C:nucleus"/>
    <property type="evidence" value="ECO:0007669"/>
    <property type="project" value="TreeGrafter"/>
</dbReference>
<comment type="caution">
    <text evidence="10">The sequence shown here is derived from an EMBL/GenBank/DDBJ whole genome shotgun (WGS) entry which is preliminary data.</text>
</comment>
<dbReference type="Proteomes" id="UP001244011">
    <property type="component" value="Unassembled WGS sequence"/>
</dbReference>
<keyword evidence="11" id="KW-1185">Reference proteome</keyword>
<keyword evidence="4 5" id="KW-0505">Motor protein</keyword>
<feature type="region of interest" description="Disordered" evidence="8">
    <location>
        <begin position="792"/>
        <end position="868"/>
    </location>
</feature>
<keyword evidence="7" id="KW-0175">Coiled coil</keyword>
<protein>
    <recommendedName>
        <fullName evidence="6">Kinesin-like protein</fullName>
    </recommendedName>
</protein>
<dbReference type="AlphaFoldDB" id="A0AAJ0FHW9"/>
<dbReference type="GO" id="GO:0007018">
    <property type="term" value="P:microtubule-based movement"/>
    <property type="evidence" value="ECO:0007669"/>
    <property type="project" value="InterPro"/>
</dbReference>
<evidence type="ECO:0000259" key="9">
    <source>
        <dbReference type="PROSITE" id="PS50067"/>
    </source>
</evidence>
<dbReference type="EMBL" id="MU839006">
    <property type="protein sequence ID" value="KAK1768177.1"/>
    <property type="molecule type" value="Genomic_DNA"/>
</dbReference>
<feature type="coiled-coil region" evidence="7">
    <location>
        <begin position="657"/>
        <end position="705"/>
    </location>
</feature>
<gene>
    <name evidence="10" type="ORF">QBC33DRAFT_449681</name>
</gene>
<dbReference type="PANTHER" id="PTHR24115:SF1008">
    <property type="entry name" value="KINESIN-LIKE PROTEIN SUBITO"/>
    <property type="match status" value="1"/>
</dbReference>
<dbReference type="GO" id="GO:0005871">
    <property type="term" value="C:kinesin complex"/>
    <property type="evidence" value="ECO:0007669"/>
    <property type="project" value="TreeGrafter"/>
</dbReference>
<dbReference type="InterPro" id="IPR036961">
    <property type="entry name" value="Kinesin_motor_dom_sf"/>
</dbReference>
<dbReference type="PROSITE" id="PS00411">
    <property type="entry name" value="KINESIN_MOTOR_1"/>
    <property type="match status" value="1"/>
</dbReference>
<feature type="compositionally biased region" description="Low complexity" evidence="8">
    <location>
        <begin position="808"/>
        <end position="822"/>
    </location>
</feature>
<accession>A0AAJ0FHW9</accession>
<feature type="compositionally biased region" description="Low complexity" evidence="8">
    <location>
        <begin position="625"/>
        <end position="635"/>
    </location>
</feature>
<feature type="region of interest" description="Disordered" evidence="8">
    <location>
        <begin position="212"/>
        <end position="232"/>
    </location>
</feature>
<feature type="domain" description="Kinesin motor" evidence="9">
    <location>
        <begin position="14"/>
        <end position="577"/>
    </location>
</feature>
<dbReference type="SUPFAM" id="SSF52540">
    <property type="entry name" value="P-loop containing nucleoside triphosphate hydrolases"/>
    <property type="match status" value="1"/>
</dbReference>
<dbReference type="RefSeq" id="XP_060284390.1">
    <property type="nucleotide sequence ID" value="XM_060424531.1"/>
</dbReference>
<evidence type="ECO:0000256" key="5">
    <source>
        <dbReference type="PROSITE-ProRule" id="PRU00283"/>
    </source>
</evidence>
<keyword evidence="2 5" id="KW-0547">Nucleotide-binding</keyword>
<sequence length="884" mass="95836">MDSAPSTSQKAHNLFQVFLRLRPPQAGASPSAERFLTVEEPATDDAAPTHITLNPPNDRRRAIEKFAFTRVFEEDATQLDVFHCTGVVPLVEGVLAPHGGDGTDALLATLGVTGSGKSHTILGSRTQRGLTQLALDVVFRSLGHNIVGCASRPNLEASISASDPSEGAICSASAFIESVYADSSASSRPNSRAPTPMIVRSPHVASRFSLARGAPHHSPLNPCPRMGGSEGNLADLPGLSDSPKTVRQSNTMQGLHHDVPYQLLQHGMTPTRKQKQKNDSTMHFMAVTASVRQKKNNAKAYHDQGEFMGPPPTPSRRLLNRPSALPQQPDISALSVSCDPACEYAVVISMYEVYNDRIFDLLTPPIKSAATKEYRRRPLLFKPTEASPDRKVVAGLRKVVCGSLQQALMVLEAGLHERRVAGTGSNSVSSRSHGFICVEVKKRAKHTRNYPMESAWGGSTLTIVDLAGSERARDAKTAGATLAEAGKINESLMYLGQCLQMQSDSANKDKPGVVPFRQCKLTELLFSNSFPSVSSYSSSVTSRRNPQKAVMIVTADPLGDFNATSQILRYSALAREITVPRIPSITQTILSAAAAATTAHAPPSQGQCSSPVGSPPLYHRPFLPPGSSSGSAAGPNMQRTFSPGACSSGGDEHRSTMEHAALEIARLSEEVEYLRQALQSEQSARMEAEAHLLSMEDRMLELEQAIREDCTGEFERRLDIEMARWRANMQVEMERGEEHWGRKIEVFERTMGAGGDVDEDGENKENVLVEDMAEENDRLRRDNEVLRRELAGMSPTKRVPLRERPSDATAAAAATRAAVADTGSPRPGRAKTGAGDGGLHRKMERLRVSDDGDAVRNSSGGSPKKMRKLVAKRWDGALDEDDMF</sequence>
<dbReference type="GO" id="GO:0016887">
    <property type="term" value="F:ATP hydrolysis activity"/>
    <property type="evidence" value="ECO:0007669"/>
    <property type="project" value="TreeGrafter"/>
</dbReference>
<dbReference type="InterPro" id="IPR001752">
    <property type="entry name" value="Kinesin_motor_dom"/>
</dbReference>
<dbReference type="Gene3D" id="3.40.850.10">
    <property type="entry name" value="Kinesin motor domain"/>
    <property type="match status" value="2"/>
</dbReference>
<dbReference type="GeneID" id="85307718"/>
<feature type="binding site" evidence="5">
    <location>
        <begin position="111"/>
        <end position="118"/>
    </location>
    <ligand>
        <name>ATP</name>
        <dbReference type="ChEBI" id="CHEBI:30616"/>
    </ligand>
</feature>
<dbReference type="InterPro" id="IPR027640">
    <property type="entry name" value="Kinesin-like_fam"/>
</dbReference>
<dbReference type="Pfam" id="PF00225">
    <property type="entry name" value="Kinesin"/>
    <property type="match status" value="2"/>
</dbReference>
<name>A0AAJ0FHW9_9PEZI</name>
<dbReference type="GO" id="GO:0003777">
    <property type="term" value="F:microtubule motor activity"/>
    <property type="evidence" value="ECO:0007669"/>
    <property type="project" value="InterPro"/>
</dbReference>
<keyword evidence="1 6" id="KW-0493">Microtubule</keyword>
<dbReference type="InterPro" id="IPR019821">
    <property type="entry name" value="Kinesin_motor_CS"/>
</dbReference>
<reference evidence="10" key="1">
    <citation type="submission" date="2023-06" db="EMBL/GenBank/DDBJ databases">
        <title>Genome-scale phylogeny and comparative genomics of the fungal order Sordariales.</title>
        <authorList>
            <consortium name="Lawrence Berkeley National Laboratory"/>
            <person name="Hensen N."/>
            <person name="Bonometti L."/>
            <person name="Westerberg I."/>
            <person name="Brannstrom I.O."/>
            <person name="Guillou S."/>
            <person name="Cros-Aarteil S."/>
            <person name="Calhoun S."/>
            <person name="Haridas S."/>
            <person name="Kuo A."/>
            <person name="Mondo S."/>
            <person name="Pangilinan J."/>
            <person name="Riley R."/>
            <person name="Labutti K."/>
            <person name="Andreopoulos B."/>
            <person name="Lipzen A."/>
            <person name="Chen C."/>
            <person name="Yanf M."/>
            <person name="Daum C."/>
            <person name="Ng V."/>
            <person name="Clum A."/>
            <person name="Steindorff A."/>
            <person name="Ohm R."/>
            <person name="Martin F."/>
            <person name="Silar P."/>
            <person name="Natvig D."/>
            <person name="Lalanne C."/>
            <person name="Gautier V."/>
            <person name="Ament-Velasquez S.L."/>
            <person name="Kruys A."/>
            <person name="Hutchinson M.I."/>
            <person name="Powell A.J."/>
            <person name="Barry K."/>
            <person name="Miller A.N."/>
            <person name="Grigoriev I.V."/>
            <person name="Debuchy R."/>
            <person name="Gladieux P."/>
            <person name="Thoren M.H."/>
            <person name="Johannesson H."/>
        </authorList>
    </citation>
    <scope>NUCLEOTIDE SEQUENCE</scope>
    <source>
        <strain evidence="10">8032-3</strain>
    </source>
</reference>
<dbReference type="InterPro" id="IPR027417">
    <property type="entry name" value="P-loop_NTPase"/>
</dbReference>
<feature type="compositionally biased region" description="Basic and acidic residues" evidence="8">
    <location>
        <begin position="838"/>
        <end position="854"/>
    </location>
</feature>
<evidence type="ECO:0000256" key="1">
    <source>
        <dbReference type="ARBA" id="ARBA00022701"/>
    </source>
</evidence>
<dbReference type="PRINTS" id="PR00380">
    <property type="entry name" value="KINESINHEAVY"/>
</dbReference>
<feature type="region of interest" description="Disordered" evidence="8">
    <location>
        <begin position="600"/>
        <end position="655"/>
    </location>
</feature>